<organism evidence="2 3">
    <name type="scientific">Chromobacterium sphagni</name>
    <dbReference type="NCBI Taxonomy" id="1903179"/>
    <lineage>
        <taxon>Bacteria</taxon>
        <taxon>Pseudomonadati</taxon>
        <taxon>Pseudomonadota</taxon>
        <taxon>Betaproteobacteria</taxon>
        <taxon>Neisseriales</taxon>
        <taxon>Chromobacteriaceae</taxon>
        <taxon>Chromobacterium</taxon>
    </lineage>
</organism>
<dbReference type="SUPFAM" id="SSF51735">
    <property type="entry name" value="NAD(P)-binding Rossmann-fold domains"/>
    <property type="match status" value="1"/>
</dbReference>
<dbReference type="InterPro" id="IPR001509">
    <property type="entry name" value="Epimerase_deHydtase"/>
</dbReference>
<dbReference type="Pfam" id="PF01370">
    <property type="entry name" value="Epimerase"/>
    <property type="match status" value="1"/>
</dbReference>
<dbReference type="InterPro" id="IPR050177">
    <property type="entry name" value="Lipid_A_modif_metabolic_enz"/>
</dbReference>
<sequence length="320" mass="35389">MESGHLLITGGTGIIGRALLRALRHWRRGGARFRVTVLSRDPAAFLDRYPEWRNEDWLGWQSGDVRKLLIPDDVRLVIHGSGESHASSLSPLESWDLNYQGARRVFDQAARLPGCRVLLVGSGAVYGKNPFTQPIREDCAMGPDPLQPPSEYGEGKRAVELLGTLYRQQFGLQVVSARCFAFAGPDMPLDAHFAFGNFLGSALAGDDIVIRGDGRQVRSFLAYPDLAFWLLQLLQCGRDGAAYNVGSDQEVSIVELVEQIRQQLNPSLALHVQGQAVASSASGYYVPDISKAREEMDLQVWTPLPDLIALTARYYRPDHT</sequence>
<reference evidence="2 3" key="1">
    <citation type="submission" date="2016-09" db="EMBL/GenBank/DDBJ databases">
        <title>Chromobacterium muskegensis sp. nov., an insecticidal bacterium isolated from Sphagnum bogs.</title>
        <authorList>
            <person name="Sparks M.E."/>
            <person name="Blackburn M.B."/>
            <person name="Gundersen-Rindal D.E."/>
            <person name="Mitchell A."/>
            <person name="Farrar R."/>
            <person name="Kuhar D."/>
        </authorList>
    </citation>
    <scope>NUCLEOTIDE SEQUENCE [LARGE SCALE GENOMIC DNA]</scope>
    <source>
        <strain evidence="2 3">37-2</strain>
    </source>
</reference>
<dbReference type="InterPro" id="IPR036291">
    <property type="entry name" value="NAD(P)-bd_dom_sf"/>
</dbReference>
<dbReference type="AlphaFoldDB" id="A0A1S1X5Z3"/>
<gene>
    <name evidence="2" type="ORF">BI347_04350</name>
</gene>
<name>A0A1S1X5Z3_9NEIS</name>
<dbReference type="Gene3D" id="3.40.50.720">
    <property type="entry name" value="NAD(P)-binding Rossmann-like Domain"/>
    <property type="match status" value="1"/>
</dbReference>
<dbReference type="EMBL" id="MKCS01000001">
    <property type="protein sequence ID" value="OHX14892.1"/>
    <property type="molecule type" value="Genomic_DNA"/>
</dbReference>
<accession>A0A1S1X5Z3</accession>
<evidence type="ECO:0000259" key="1">
    <source>
        <dbReference type="Pfam" id="PF01370"/>
    </source>
</evidence>
<dbReference type="PANTHER" id="PTHR43245:SF10">
    <property type="entry name" value="SUGAR DEHYDRATASE_EPIMERASE YFNG-RELATED"/>
    <property type="match status" value="1"/>
</dbReference>
<comment type="caution">
    <text evidence="2">The sequence shown here is derived from an EMBL/GenBank/DDBJ whole genome shotgun (WGS) entry which is preliminary data.</text>
</comment>
<dbReference type="PANTHER" id="PTHR43245">
    <property type="entry name" value="BIFUNCTIONAL POLYMYXIN RESISTANCE PROTEIN ARNA"/>
    <property type="match status" value="1"/>
</dbReference>
<dbReference type="STRING" id="1903179.BI347_04350"/>
<proteinExistence type="predicted"/>
<evidence type="ECO:0000313" key="2">
    <source>
        <dbReference type="EMBL" id="OHX14892.1"/>
    </source>
</evidence>
<feature type="domain" description="NAD-dependent epimerase/dehydratase" evidence="1">
    <location>
        <begin position="7"/>
        <end position="246"/>
    </location>
</feature>
<protein>
    <recommendedName>
        <fullName evidence="1">NAD-dependent epimerase/dehydratase domain-containing protein</fullName>
    </recommendedName>
</protein>
<evidence type="ECO:0000313" key="3">
    <source>
        <dbReference type="Proteomes" id="UP000180088"/>
    </source>
</evidence>
<dbReference type="Proteomes" id="UP000180088">
    <property type="component" value="Unassembled WGS sequence"/>
</dbReference>